<keyword evidence="2" id="KW-0378">Hydrolase</keyword>
<evidence type="ECO:0000313" key="5">
    <source>
        <dbReference type="Proteomes" id="UP000294593"/>
    </source>
</evidence>
<name>A0A4R6R5X2_9BURK</name>
<evidence type="ECO:0000256" key="1">
    <source>
        <dbReference type="ARBA" id="ARBA00022729"/>
    </source>
</evidence>
<dbReference type="PANTHER" id="PTHR43037:SF5">
    <property type="entry name" value="FERULOYL ESTERASE"/>
    <property type="match status" value="1"/>
</dbReference>
<feature type="signal peptide" evidence="3">
    <location>
        <begin position="1"/>
        <end position="26"/>
    </location>
</feature>
<dbReference type="PANTHER" id="PTHR43037">
    <property type="entry name" value="UNNAMED PRODUCT-RELATED"/>
    <property type="match status" value="1"/>
</dbReference>
<organism evidence="4 5">
    <name type="scientific">Aquabacterium commune</name>
    <dbReference type="NCBI Taxonomy" id="70586"/>
    <lineage>
        <taxon>Bacteria</taxon>
        <taxon>Pseudomonadati</taxon>
        <taxon>Pseudomonadota</taxon>
        <taxon>Betaproteobacteria</taxon>
        <taxon>Burkholderiales</taxon>
        <taxon>Aquabacterium</taxon>
    </lineage>
</organism>
<feature type="chain" id="PRO_5020693315" description="Poly(3-hydroxybutyrate) depolymerase" evidence="3">
    <location>
        <begin position="27"/>
        <end position="365"/>
    </location>
</feature>
<dbReference type="InterPro" id="IPR029058">
    <property type="entry name" value="AB_hydrolase_fold"/>
</dbReference>
<dbReference type="Proteomes" id="UP000294593">
    <property type="component" value="Unassembled WGS sequence"/>
</dbReference>
<dbReference type="AlphaFoldDB" id="A0A4R6R5X2"/>
<evidence type="ECO:0000256" key="3">
    <source>
        <dbReference type="SAM" id="SignalP"/>
    </source>
</evidence>
<proteinExistence type="predicted"/>
<dbReference type="EMBL" id="SNXW01000008">
    <property type="protein sequence ID" value="TDP81313.1"/>
    <property type="molecule type" value="Genomic_DNA"/>
</dbReference>
<evidence type="ECO:0008006" key="6">
    <source>
        <dbReference type="Google" id="ProtNLM"/>
    </source>
</evidence>
<dbReference type="SUPFAM" id="SSF53474">
    <property type="entry name" value="alpha/beta-Hydrolases"/>
    <property type="match status" value="1"/>
</dbReference>
<evidence type="ECO:0000313" key="4">
    <source>
        <dbReference type="EMBL" id="TDP81313.1"/>
    </source>
</evidence>
<comment type="caution">
    <text evidence="4">The sequence shown here is derived from an EMBL/GenBank/DDBJ whole genome shotgun (WGS) entry which is preliminary data.</text>
</comment>
<reference evidence="4 5" key="1">
    <citation type="submission" date="2019-03" db="EMBL/GenBank/DDBJ databases">
        <title>Genomic Encyclopedia of Type Strains, Phase IV (KMG-IV): sequencing the most valuable type-strain genomes for metagenomic binning, comparative biology and taxonomic classification.</title>
        <authorList>
            <person name="Goeker M."/>
        </authorList>
    </citation>
    <scope>NUCLEOTIDE SEQUENCE [LARGE SCALE GENOMIC DNA]</scope>
    <source>
        <strain evidence="4 5">DSM 11901</strain>
    </source>
</reference>
<gene>
    <name evidence="4" type="ORF">EV672_10898</name>
</gene>
<accession>A0A4R6R5X2</accession>
<protein>
    <recommendedName>
        <fullName evidence="6">Poly(3-hydroxybutyrate) depolymerase</fullName>
    </recommendedName>
</protein>
<keyword evidence="5" id="KW-1185">Reference proteome</keyword>
<dbReference type="Gene3D" id="3.40.50.1820">
    <property type="entry name" value="alpha/beta hydrolase"/>
    <property type="match status" value="1"/>
</dbReference>
<sequence length="365" mass="39107">MRSFGLWGRRVAALACGVTLMGQAWAWPADPTEAARAAGGPGSTNAAQCNVPYGSPPAAISTLTSGMGSAALTGLGAAVLNQCGLIGAETLTWTDPTGDKRAACLIVPPQASAAKPLPLLTFLQGSLFPAAPQVPLTGWQPQTRKADLTGDPARPGFILLVPIGRNTHHYYPFPDEYAPGWDNWHRNLDRNSPFLNLDVAAIDQFIAMVKARGIVDANRQYMTGWSNGAALAQLYALNTPSVAAASVYSSPDPFSDVQDPCAQKPFATTLTPLMDVHNSCDIIGICQTGSAFHKQLAQQFPKLQQRHVILNALKREVSSCNALCASQNPVLNPVGNVNHLIWPTNWNKAMFDWLRDHPLSAKPRP</sequence>
<dbReference type="InterPro" id="IPR050955">
    <property type="entry name" value="Plant_Biomass_Hydrol_Est"/>
</dbReference>
<keyword evidence="1 3" id="KW-0732">Signal</keyword>
<dbReference type="GO" id="GO:0016787">
    <property type="term" value="F:hydrolase activity"/>
    <property type="evidence" value="ECO:0007669"/>
    <property type="project" value="UniProtKB-KW"/>
</dbReference>
<evidence type="ECO:0000256" key="2">
    <source>
        <dbReference type="ARBA" id="ARBA00022801"/>
    </source>
</evidence>